<accession>A0A9P4IUF3</accession>
<feature type="compositionally biased region" description="Acidic residues" evidence="1">
    <location>
        <begin position="259"/>
        <end position="268"/>
    </location>
</feature>
<feature type="region of interest" description="Disordered" evidence="1">
    <location>
        <begin position="254"/>
        <end position="274"/>
    </location>
</feature>
<feature type="region of interest" description="Disordered" evidence="1">
    <location>
        <begin position="83"/>
        <end position="105"/>
    </location>
</feature>
<evidence type="ECO:0000256" key="1">
    <source>
        <dbReference type="SAM" id="MobiDB-lite"/>
    </source>
</evidence>
<dbReference type="OrthoDB" id="3919136at2759"/>
<feature type="region of interest" description="Disordered" evidence="1">
    <location>
        <begin position="1"/>
        <end position="21"/>
    </location>
</feature>
<sequence length="274" mass="30852">MQSPLTESNPHSSWHLRNSTDVGVPEMVEACSECGQVPKGSHALQNGSSVVEKVQDVPMIPRLKIREDPELWPRSFHYNRDTSYTDPGNPFSMMSPKIPDTPSTPDTEIMTPSDFEDSPSSKKKRFSFFKGRRTTASTLFGDDDLYVPPRDERRQTQSSMVAIAELERWPSPSPPPPAATRTTAPAPGPRPISRIQPLSPQDLTQSRKNRSSTLFGDDDLYVAPRSSTTSALKVRDSTFYSFYDDILRMSRWKPGVVISEEEDEDDKEDDKRTL</sequence>
<feature type="compositionally biased region" description="Polar residues" evidence="1">
    <location>
        <begin position="196"/>
        <end position="214"/>
    </location>
</feature>
<proteinExistence type="predicted"/>
<dbReference type="Proteomes" id="UP000799439">
    <property type="component" value="Unassembled WGS sequence"/>
</dbReference>
<evidence type="ECO:0000313" key="2">
    <source>
        <dbReference type="EMBL" id="KAF2149866.1"/>
    </source>
</evidence>
<comment type="caution">
    <text evidence="2">The sequence shown here is derived from an EMBL/GenBank/DDBJ whole genome shotgun (WGS) entry which is preliminary data.</text>
</comment>
<reference evidence="2" key="1">
    <citation type="journal article" date="2020" name="Stud. Mycol.">
        <title>101 Dothideomycetes genomes: a test case for predicting lifestyles and emergence of pathogens.</title>
        <authorList>
            <person name="Haridas S."/>
            <person name="Albert R."/>
            <person name="Binder M."/>
            <person name="Bloem J."/>
            <person name="Labutti K."/>
            <person name="Salamov A."/>
            <person name="Andreopoulos B."/>
            <person name="Baker S."/>
            <person name="Barry K."/>
            <person name="Bills G."/>
            <person name="Bluhm B."/>
            <person name="Cannon C."/>
            <person name="Castanera R."/>
            <person name="Culley D."/>
            <person name="Daum C."/>
            <person name="Ezra D."/>
            <person name="Gonzalez J."/>
            <person name="Henrissat B."/>
            <person name="Kuo A."/>
            <person name="Liang C."/>
            <person name="Lipzen A."/>
            <person name="Lutzoni F."/>
            <person name="Magnuson J."/>
            <person name="Mondo S."/>
            <person name="Nolan M."/>
            <person name="Ohm R."/>
            <person name="Pangilinan J."/>
            <person name="Park H.-J."/>
            <person name="Ramirez L."/>
            <person name="Alfaro M."/>
            <person name="Sun H."/>
            <person name="Tritt A."/>
            <person name="Yoshinaga Y."/>
            <person name="Zwiers L.-H."/>
            <person name="Turgeon B."/>
            <person name="Goodwin S."/>
            <person name="Spatafora J."/>
            <person name="Crous P."/>
            <person name="Grigoriev I."/>
        </authorList>
    </citation>
    <scope>NUCLEOTIDE SEQUENCE</scope>
    <source>
        <strain evidence="2">CBS 260.36</strain>
    </source>
</reference>
<organism evidence="2 3">
    <name type="scientific">Myriangium duriaei CBS 260.36</name>
    <dbReference type="NCBI Taxonomy" id="1168546"/>
    <lineage>
        <taxon>Eukaryota</taxon>
        <taxon>Fungi</taxon>
        <taxon>Dikarya</taxon>
        <taxon>Ascomycota</taxon>
        <taxon>Pezizomycotina</taxon>
        <taxon>Dothideomycetes</taxon>
        <taxon>Dothideomycetidae</taxon>
        <taxon>Myriangiales</taxon>
        <taxon>Myriangiaceae</taxon>
        <taxon>Myriangium</taxon>
    </lineage>
</organism>
<gene>
    <name evidence="2" type="ORF">K461DRAFT_281093</name>
</gene>
<name>A0A9P4IUF3_9PEZI</name>
<dbReference type="AlphaFoldDB" id="A0A9P4IUF3"/>
<evidence type="ECO:0000313" key="3">
    <source>
        <dbReference type="Proteomes" id="UP000799439"/>
    </source>
</evidence>
<protein>
    <submittedName>
        <fullName evidence="2">Uncharacterized protein</fullName>
    </submittedName>
</protein>
<keyword evidence="3" id="KW-1185">Reference proteome</keyword>
<feature type="region of interest" description="Disordered" evidence="1">
    <location>
        <begin position="139"/>
        <end position="220"/>
    </location>
</feature>
<dbReference type="EMBL" id="ML996090">
    <property type="protein sequence ID" value="KAF2149866.1"/>
    <property type="molecule type" value="Genomic_DNA"/>
</dbReference>